<dbReference type="PRINTS" id="PR01440">
    <property type="entry name" value="CELLSNTHASEB"/>
</dbReference>
<evidence type="ECO:0000256" key="4">
    <source>
        <dbReference type="ARBA" id="ARBA00010714"/>
    </source>
</evidence>
<comment type="subcellular location">
    <subcellularLocation>
        <location evidence="2">Cell inner membrane</location>
        <topology evidence="2">Single-pass membrane protein</topology>
    </subcellularLocation>
</comment>
<protein>
    <recommendedName>
        <fullName evidence="6 15">Cyclic di-GMP-binding protein</fullName>
    </recommendedName>
    <alternativeName>
        <fullName evidence="14 15">Cellulose synthase regulatory subunit</fullName>
    </alternativeName>
</protein>
<keyword evidence="8 15" id="KW-0997">Cell inner membrane</keyword>
<evidence type="ECO:0000256" key="6">
    <source>
        <dbReference type="ARBA" id="ARBA00021844"/>
    </source>
</evidence>
<dbReference type="GO" id="GO:0005886">
    <property type="term" value="C:plasma membrane"/>
    <property type="evidence" value="ECO:0007669"/>
    <property type="project" value="UniProtKB-SubCell"/>
</dbReference>
<name>A0A5M8B124_9BURK</name>
<organism evidence="17 18">
    <name type="scientific">Cupriavidus cauae</name>
    <dbReference type="NCBI Taxonomy" id="2608999"/>
    <lineage>
        <taxon>Bacteria</taxon>
        <taxon>Pseudomonadati</taxon>
        <taxon>Pseudomonadota</taxon>
        <taxon>Betaproteobacteria</taxon>
        <taxon>Burkholderiales</taxon>
        <taxon>Burkholderiaceae</taxon>
        <taxon>Cupriavidus</taxon>
    </lineage>
</organism>
<accession>A0A5M8B124</accession>
<comment type="similarity">
    <text evidence="4 15">Belongs to the AcsB/BcsB family.</text>
</comment>
<keyword evidence="13 15" id="KW-0472">Membrane</keyword>
<dbReference type="PANTHER" id="PTHR39083">
    <property type="entry name" value="CYCLIC DI-GMP-BINDING PROTEIN"/>
    <property type="match status" value="1"/>
</dbReference>
<keyword evidence="12 15" id="KW-1133">Transmembrane helix</keyword>
<dbReference type="RefSeq" id="WP_150082667.1">
    <property type="nucleotide sequence ID" value="NZ_VWRN01000023.1"/>
</dbReference>
<gene>
    <name evidence="17" type="primary">bcsB</name>
    <name evidence="17" type="ORF">F1599_07575</name>
</gene>
<dbReference type="NCBIfam" id="NF008326">
    <property type="entry name" value="PRK11114.1-5"/>
    <property type="match status" value="1"/>
</dbReference>
<keyword evidence="7 15" id="KW-1003">Cell membrane</keyword>
<dbReference type="AlphaFoldDB" id="A0A5M8B124"/>
<evidence type="ECO:0000256" key="13">
    <source>
        <dbReference type="ARBA" id="ARBA00023136"/>
    </source>
</evidence>
<keyword evidence="11 15" id="KW-0135">Cellulose biosynthesis</keyword>
<evidence type="ECO:0000256" key="2">
    <source>
        <dbReference type="ARBA" id="ARBA00004377"/>
    </source>
</evidence>
<dbReference type="InterPro" id="IPR018513">
    <property type="entry name" value="Cell_synthase_bac"/>
</dbReference>
<evidence type="ECO:0000256" key="9">
    <source>
        <dbReference type="ARBA" id="ARBA00022636"/>
    </source>
</evidence>
<evidence type="ECO:0000256" key="11">
    <source>
        <dbReference type="ARBA" id="ARBA00022916"/>
    </source>
</evidence>
<keyword evidence="9 15" id="KW-0973">c-di-GMP</keyword>
<comment type="function">
    <text evidence="1 15">Binds the cellulose synthase activator, bis-(3'-5') cyclic diguanylic acid (c-di-GMP).</text>
</comment>
<reference evidence="17 18" key="1">
    <citation type="submission" date="2019-09" db="EMBL/GenBank/DDBJ databases">
        <title>Isolation of a novel species in the genus Cupriavidus from patients with sepsis using whole genome sequencing.</title>
        <authorList>
            <person name="Kweon O.J."/>
            <person name="Lee M.-K."/>
        </authorList>
    </citation>
    <scope>NUCLEOTIDE SEQUENCE [LARGE SCALE GENOMIC DNA]</scope>
    <source>
        <strain evidence="17 18">MKL-01</strain>
    </source>
</reference>
<dbReference type="InterPro" id="IPR006311">
    <property type="entry name" value="TAT_signal"/>
</dbReference>
<dbReference type="GO" id="GO:0006011">
    <property type="term" value="P:UDP-alpha-D-glucose metabolic process"/>
    <property type="evidence" value="ECO:0007669"/>
    <property type="project" value="InterPro"/>
</dbReference>
<evidence type="ECO:0000256" key="15">
    <source>
        <dbReference type="RuleBase" id="RU365021"/>
    </source>
</evidence>
<evidence type="ECO:0000256" key="16">
    <source>
        <dbReference type="SAM" id="MobiDB-lite"/>
    </source>
</evidence>
<proteinExistence type="inferred from homology"/>
<evidence type="ECO:0000256" key="5">
    <source>
        <dbReference type="ARBA" id="ARBA00011437"/>
    </source>
</evidence>
<evidence type="ECO:0000313" key="17">
    <source>
        <dbReference type="EMBL" id="KAA6128026.1"/>
    </source>
</evidence>
<keyword evidence="10 15" id="KW-0812">Transmembrane</keyword>
<feature type="compositionally biased region" description="Low complexity" evidence="16">
    <location>
        <begin position="35"/>
        <end position="71"/>
    </location>
</feature>
<evidence type="ECO:0000256" key="8">
    <source>
        <dbReference type="ARBA" id="ARBA00022519"/>
    </source>
</evidence>
<dbReference type="InterPro" id="IPR003920">
    <property type="entry name" value="Cell_synth_B"/>
</dbReference>
<evidence type="ECO:0000256" key="1">
    <source>
        <dbReference type="ARBA" id="ARBA00002057"/>
    </source>
</evidence>
<evidence type="ECO:0000256" key="10">
    <source>
        <dbReference type="ARBA" id="ARBA00022692"/>
    </source>
</evidence>
<keyword evidence="18" id="KW-1185">Reference proteome</keyword>
<sequence length="780" mass="83471">MTRIDLTAATPRRRGAMLTTACLLAALALPPAHSQPASPATAIEGPNSNGGAATSAASAPAATAAPAGTPTRRQTLTVAEMGAYGPIALRGLDPERVLNVGIRADEVVTSATLRLHYTYSPSLIYPLSHLKVKLNDEVVATLPLEANRAGQQVTREIALEPRLFTDFNRLAIEFIGHYTVDHCEDAAHSALWTDISANSTLTLTTAALRLPDNLALLPLPFFDRRDNRRVTVPFVLAGNADMATLRAAGVVASWLGALADYRGARFPVARSAPAGQHAIMLTLPGPGAAALGLREIAGPSVTVMPNPNSPDHKLLVIAGRNAEELQTAANALVLGKAAMAGRQALIQTVDLGPPRAPYDAPNWAPVHRPVLFRELVTDPQQLQVSGNDPQAIRVNLRVPADLYGWNQRSVPLNLKYRYTAPSTYNDSVLNVDINEQLVRSYRLRPLSGSDDENLVSVPLLSGSDAVVSNEIRVPAFRVGSDNQMQFRFHLDSQKTGLCASTPAKVARAAIDPDSSIDFSGFAHYAAMPNLAFFANSGYPFTRLADLADTAVVLPDAPRAIDQEALLTLLGHMGRWTGLPALRVTVVPAKDVESVGQRNLLIVGNGSAGELLARWGKSLPLMIARGKTEMALRDQRANAWSNWLSESEPETMTPAGRAILSADGPLAALVGFESPYRERHSVVAVTATEADRLGDVLDALDDPTKVAQIRGDLTVVRAKEVEGLRLGERYFVGDFPWYARVWVRVSSHPVFLGIAGILAGLAVALSAFWALSRLAARRNGG</sequence>
<dbReference type="Pfam" id="PF03170">
    <property type="entry name" value="BcsB"/>
    <property type="match status" value="1"/>
</dbReference>
<dbReference type="NCBIfam" id="NF008323">
    <property type="entry name" value="PRK11114.1-1"/>
    <property type="match status" value="1"/>
</dbReference>
<evidence type="ECO:0000256" key="12">
    <source>
        <dbReference type="ARBA" id="ARBA00022989"/>
    </source>
</evidence>
<feature type="region of interest" description="Disordered" evidence="16">
    <location>
        <begin position="35"/>
        <end position="73"/>
    </location>
</feature>
<dbReference type="EMBL" id="VWRN01000023">
    <property type="protein sequence ID" value="KAA6128026.1"/>
    <property type="molecule type" value="Genomic_DNA"/>
</dbReference>
<dbReference type="Proteomes" id="UP000324324">
    <property type="component" value="Unassembled WGS sequence"/>
</dbReference>
<dbReference type="PROSITE" id="PS51318">
    <property type="entry name" value="TAT"/>
    <property type="match status" value="1"/>
</dbReference>
<comment type="pathway">
    <text evidence="3 15">Glycan metabolism; bacterial cellulose biosynthesis.</text>
</comment>
<dbReference type="PANTHER" id="PTHR39083:SF1">
    <property type="entry name" value="CYCLIC DI-GMP-BINDING PROTEIN"/>
    <property type="match status" value="1"/>
</dbReference>
<feature type="chain" id="PRO_5024487566" description="Cyclic di-GMP-binding protein" evidence="15">
    <location>
        <begin position="35"/>
        <end position="780"/>
    </location>
</feature>
<dbReference type="UniPathway" id="UPA00694"/>
<feature type="transmembrane region" description="Helical" evidence="15">
    <location>
        <begin position="749"/>
        <end position="770"/>
    </location>
</feature>
<evidence type="ECO:0000256" key="3">
    <source>
        <dbReference type="ARBA" id="ARBA00005186"/>
    </source>
</evidence>
<feature type="signal peptide" evidence="15">
    <location>
        <begin position="1"/>
        <end position="34"/>
    </location>
</feature>
<keyword evidence="15" id="KW-0732">Signal</keyword>
<evidence type="ECO:0000256" key="7">
    <source>
        <dbReference type="ARBA" id="ARBA00022475"/>
    </source>
</evidence>
<evidence type="ECO:0000256" key="14">
    <source>
        <dbReference type="ARBA" id="ARBA00033444"/>
    </source>
</evidence>
<evidence type="ECO:0000313" key="18">
    <source>
        <dbReference type="Proteomes" id="UP000324324"/>
    </source>
</evidence>
<comment type="subunit">
    <text evidence="5 15">Tightly associated with the cellulose synthase catalytic subunit.</text>
</comment>
<comment type="caution">
    <text evidence="17">The sequence shown here is derived from an EMBL/GenBank/DDBJ whole genome shotgun (WGS) entry which is preliminary data.</text>
</comment>
<dbReference type="Gene3D" id="2.60.120.260">
    <property type="entry name" value="Galactose-binding domain-like"/>
    <property type="match status" value="2"/>
</dbReference>
<dbReference type="GO" id="GO:0030244">
    <property type="term" value="P:cellulose biosynthetic process"/>
    <property type="evidence" value="ECO:0007669"/>
    <property type="project" value="UniProtKB-KW"/>
</dbReference>